<dbReference type="AlphaFoldDB" id="A0A238H8R3"/>
<sequence>MPIYTCASSTGSPVTVSIPVGTSVSKHVSKVVAVTYTSLTPPPELLNGMPD</sequence>
<proteinExistence type="predicted"/>
<dbReference type="EMBL" id="FXAN01000082">
    <property type="protein sequence ID" value="SMG01746.1"/>
    <property type="molecule type" value="Genomic_DNA"/>
</dbReference>
<evidence type="ECO:0000313" key="1">
    <source>
        <dbReference type="EMBL" id="SMG01746.1"/>
    </source>
</evidence>
<gene>
    <name evidence="1" type="ORF">BSIN_4661</name>
</gene>
<organism evidence="1 2">
    <name type="scientific">Burkholderia singularis</name>
    <dbReference type="NCBI Taxonomy" id="1503053"/>
    <lineage>
        <taxon>Bacteria</taxon>
        <taxon>Pseudomonadati</taxon>
        <taxon>Pseudomonadota</taxon>
        <taxon>Betaproteobacteria</taxon>
        <taxon>Burkholderiales</taxon>
        <taxon>Burkholderiaceae</taxon>
        <taxon>Burkholderia</taxon>
        <taxon>pseudomallei group</taxon>
    </lineage>
</organism>
<name>A0A238H8R3_9BURK</name>
<evidence type="ECO:0000313" key="2">
    <source>
        <dbReference type="Proteomes" id="UP000198460"/>
    </source>
</evidence>
<protein>
    <submittedName>
        <fullName evidence="1">Uncharacterized protein</fullName>
    </submittedName>
</protein>
<accession>A0A238H8R3</accession>
<dbReference type="Proteomes" id="UP000198460">
    <property type="component" value="Unassembled WGS sequence"/>
</dbReference>
<reference evidence="1 2" key="1">
    <citation type="submission" date="2017-04" db="EMBL/GenBank/DDBJ databases">
        <authorList>
            <person name="Afonso C.L."/>
            <person name="Miller P.J."/>
            <person name="Scott M.A."/>
            <person name="Spackman E."/>
            <person name="Goraichik I."/>
            <person name="Dimitrov K.M."/>
            <person name="Suarez D.L."/>
            <person name="Swayne D.E."/>
        </authorList>
    </citation>
    <scope>NUCLEOTIDE SEQUENCE [LARGE SCALE GENOMIC DNA]</scope>
    <source>
        <strain evidence="1">LMG 28154</strain>
    </source>
</reference>